<accession>C5KHC4</accession>
<dbReference type="GeneID" id="9060898"/>
<evidence type="ECO:0000256" key="2">
    <source>
        <dbReference type="ARBA" id="ARBA00022692"/>
    </source>
</evidence>
<dbReference type="InParanoid" id="C5KHC4"/>
<dbReference type="GO" id="GO:0015179">
    <property type="term" value="F:L-amino acid transmembrane transporter activity"/>
    <property type="evidence" value="ECO:0007669"/>
    <property type="project" value="TreeGrafter"/>
</dbReference>
<keyword evidence="2 6" id="KW-0812">Transmembrane</keyword>
<sequence length="399" mass="43119">MSVSGNGMEVHALPKHESRTTTTGSEIDFNSSSVPSTAETPLLSGKEVAVSTTSDKSCLSVSIANLTKNIIGAGTSDFAQLWTICFGKKSAWVVDLIMFLCTGCLCLGFSIIICDYLSEFNLRIGLPWWACTRLFVGIISLVPILPLAYSKSLHSLGWVSIVGLLATAYTFVYVVADTVEFTEEGGNADLGQPRSEISLMTVLEAVSLFATAYVCHYNAPKFNTELKNSTPKRFNQVSLVSFVVSGLVYAVFAWAGHVRFGDSVNGDVLTDYQGSTAGVGCMLMWLFMALCLICGYPVTYLSSQESLRRLGVHIPTWIYVCLLVLGGILIRNLSFFLALEGSLLGVTVGFTLPGMMFVILSYKTTWAKGKRSILLFSWSSIVIGIFCTVVGVVSTCITG</sequence>
<keyword evidence="3 6" id="KW-1133">Transmembrane helix</keyword>
<feature type="transmembrane region" description="Helical" evidence="6">
    <location>
        <begin position="92"/>
        <end position="113"/>
    </location>
</feature>
<comment type="subcellular location">
    <subcellularLocation>
        <location evidence="1">Membrane</location>
        <topology evidence="1">Multi-pass membrane protein</topology>
    </subcellularLocation>
</comment>
<protein>
    <submittedName>
        <fullName evidence="8">10 transmembrane domain, possible aa transporter, putative</fullName>
    </submittedName>
</protein>
<dbReference type="AlphaFoldDB" id="C5KHC4"/>
<evidence type="ECO:0000256" key="6">
    <source>
        <dbReference type="SAM" id="Phobius"/>
    </source>
</evidence>
<dbReference type="InterPro" id="IPR013057">
    <property type="entry name" value="AA_transpt_TM"/>
</dbReference>
<keyword evidence="4 6" id="KW-0472">Membrane</keyword>
<evidence type="ECO:0000256" key="5">
    <source>
        <dbReference type="SAM" id="MobiDB-lite"/>
    </source>
</evidence>
<evidence type="ECO:0000256" key="3">
    <source>
        <dbReference type="ARBA" id="ARBA00022989"/>
    </source>
</evidence>
<organism evidence="9">
    <name type="scientific">Perkinsus marinus (strain ATCC 50983 / TXsc)</name>
    <dbReference type="NCBI Taxonomy" id="423536"/>
    <lineage>
        <taxon>Eukaryota</taxon>
        <taxon>Sar</taxon>
        <taxon>Alveolata</taxon>
        <taxon>Perkinsozoa</taxon>
        <taxon>Perkinsea</taxon>
        <taxon>Perkinsida</taxon>
        <taxon>Perkinsidae</taxon>
        <taxon>Perkinsus</taxon>
    </lineage>
</organism>
<reference evidence="8 9" key="1">
    <citation type="submission" date="2008-07" db="EMBL/GenBank/DDBJ databases">
        <authorList>
            <person name="El-Sayed N."/>
            <person name="Caler E."/>
            <person name="Inman J."/>
            <person name="Amedeo P."/>
            <person name="Hass B."/>
            <person name="Wortman J."/>
        </authorList>
    </citation>
    <scope>NUCLEOTIDE SEQUENCE [LARGE SCALE GENOMIC DNA]</scope>
    <source>
        <strain evidence="9">ATCC 50983 / TXsc</strain>
    </source>
</reference>
<feature type="transmembrane region" description="Helical" evidence="6">
    <location>
        <begin position="125"/>
        <end position="149"/>
    </location>
</feature>
<evidence type="ECO:0000256" key="4">
    <source>
        <dbReference type="ARBA" id="ARBA00023136"/>
    </source>
</evidence>
<evidence type="ECO:0000256" key="1">
    <source>
        <dbReference type="ARBA" id="ARBA00004141"/>
    </source>
</evidence>
<dbReference type="PANTHER" id="PTHR22950">
    <property type="entry name" value="AMINO ACID TRANSPORTER"/>
    <property type="match status" value="1"/>
</dbReference>
<dbReference type="Pfam" id="PF01490">
    <property type="entry name" value="Aa_trans"/>
    <property type="match status" value="1"/>
</dbReference>
<dbReference type="GO" id="GO:0016020">
    <property type="term" value="C:membrane"/>
    <property type="evidence" value="ECO:0007669"/>
    <property type="project" value="UniProtKB-SubCell"/>
</dbReference>
<feature type="transmembrane region" description="Helical" evidence="6">
    <location>
        <begin position="310"/>
        <end position="330"/>
    </location>
</feature>
<feature type="transmembrane region" description="Helical" evidence="6">
    <location>
        <begin position="277"/>
        <end position="298"/>
    </location>
</feature>
<proteinExistence type="predicted"/>
<feature type="transmembrane region" description="Helical" evidence="6">
    <location>
        <begin position="374"/>
        <end position="393"/>
    </location>
</feature>
<dbReference type="Proteomes" id="UP000007800">
    <property type="component" value="Unassembled WGS sequence"/>
</dbReference>
<feature type="domain" description="Amino acid transporter transmembrane" evidence="7">
    <location>
        <begin position="72"/>
        <end position="395"/>
    </location>
</feature>
<dbReference type="OrthoDB" id="28208at2759"/>
<evidence type="ECO:0000259" key="7">
    <source>
        <dbReference type="Pfam" id="PF01490"/>
    </source>
</evidence>
<feature type="compositionally biased region" description="Polar residues" evidence="5">
    <location>
        <begin position="20"/>
        <end position="39"/>
    </location>
</feature>
<feature type="transmembrane region" description="Helical" evidence="6">
    <location>
        <begin position="342"/>
        <end position="362"/>
    </location>
</feature>
<name>C5KHC4_PERM5</name>
<feature type="transmembrane region" description="Helical" evidence="6">
    <location>
        <begin position="156"/>
        <end position="176"/>
    </location>
</feature>
<feature type="region of interest" description="Disordered" evidence="5">
    <location>
        <begin position="1"/>
        <end position="40"/>
    </location>
</feature>
<dbReference type="EMBL" id="GG673069">
    <property type="protein sequence ID" value="EER15986.1"/>
    <property type="molecule type" value="Genomic_DNA"/>
</dbReference>
<evidence type="ECO:0000313" key="9">
    <source>
        <dbReference type="Proteomes" id="UP000007800"/>
    </source>
</evidence>
<evidence type="ECO:0000313" key="8">
    <source>
        <dbReference type="EMBL" id="EER15986.1"/>
    </source>
</evidence>
<feature type="transmembrane region" description="Helical" evidence="6">
    <location>
        <begin position="237"/>
        <end position="257"/>
    </location>
</feature>
<dbReference type="RefSeq" id="XP_002784190.1">
    <property type="nucleotide sequence ID" value="XM_002784144.1"/>
</dbReference>
<keyword evidence="9" id="KW-1185">Reference proteome</keyword>
<gene>
    <name evidence="8" type="ORF">Pmar_PMAR003447</name>
</gene>
<feature type="transmembrane region" description="Helical" evidence="6">
    <location>
        <begin position="196"/>
        <end position="216"/>
    </location>
</feature>